<feature type="binding site" evidence="16">
    <location>
        <position position="120"/>
    </location>
    <ligand>
        <name>ATP</name>
        <dbReference type="ChEBI" id="CHEBI:30616"/>
    </ligand>
</feature>
<evidence type="ECO:0000256" key="15">
    <source>
        <dbReference type="ARBA" id="ARBA00060742"/>
    </source>
</evidence>
<dbReference type="Proteomes" id="UP000228934">
    <property type="component" value="Unassembled WGS sequence"/>
</dbReference>
<dbReference type="InterPro" id="IPR000719">
    <property type="entry name" value="Prot_kinase_dom"/>
</dbReference>
<dbReference type="InterPro" id="IPR011009">
    <property type="entry name" value="Kinase-like_dom_sf"/>
</dbReference>
<dbReference type="FunFam" id="3.30.200.20:FF:000107">
    <property type="entry name" value="Putative activated CDC42 kinase 1"/>
    <property type="match status" value="1"/>
</dbReference>
<keyword evidence="20" id="KW-1185">Reference proteome</keyword>
<dbReference type="GO" id="GO:0004674">
    <property type="term" value="F:protein serine/threonine kinase activity"/>
    <property type="evidence" value="ECO:0007669"/>
    <property type="project" value="UniProtKB-KW"/>
</dbReference>
<comment type="catalytic activity">
    <reaction evidence="14">
        <text>L-threonyl-[protein] + ATP = O-phospho-L-threonyl-[protein] + ADP + H(+)</text>
        <dbReference type="Rhea" id="RHEA:46608"/>
        <dbReference type="Rhea" id="RHEA-COMP:11060"/>
        <dbReference type="Rhea" id="RHEA-COMP:11605"/>
        <dbReference type="ChEBI" id="CHEBI:15378"/>
        <dbReference type="ChEBI" id="CHEBI:30013"/>
        <dbReference type="ChEBI" id="CHEBI:30616"/>
        <dbReference type="ChEBI" id="CHEBI:61977"/>
        <dbReference type="ChEBI" id="CHEBI:456216"/>
        <dbReference type="EC" id="2.7.11.1"/>
    </reaction>
</comment>
<keyword evidence="5" id="KW-0723">Serine/threonine-protein kinase</keyword>
<keyword evidence="8 16" id="KW-0547">Nucleotide-binding</keyword>
<keyword evidence="11" id="KW-0460">Magnesium</keyword>
<keyword evidence="10 16" id="KW-0067">ATP-binding</keyword>
<feature type="compositionally biased region" description="Basic and acidic residues" evidence="17">
    <location>
        <begin position="467"/>
        <end position="480"/>
    </location>
</feature>
<evidence type="ECO:0000256" key="16">
    <source>
        <dbReference type="PROSITE-ProRule" id="PRU10141"/>
    </source>
</evidence>
<evidence type="ECO:0000256" key="11">
    <source>
        <dbReference type="ARBA" id="ARBA00022842"/>
    </source>
</evidence>
<comment type="cofactor">
    <cofactor evidence="1">
        <name>Mg(2+)</name>
        <dbReference type="ChEBI" id="CHEBI:18420"/>
    </cofactor>
</comment>
<evidence type="ECO:0000256" key="5">
    <source>
        <dbReference type="ARBA" id="ARBA00022527"/>
    </source>
</evidence>
<dbReference type="PROSITE" id="PS50011">
    <property type="entry name" value="PROTEIN_KINASE_DOM"/>
    <property type="match status" value="1"/>
</dbReference>
<evidence type="ECO:0000256" key="12">
    <source>
        <dbReference type="ARBA" id="ARBA00023137"/>
    </source>
</evidence>
<dbReference type="InterPro" id="IPR001245">
    <property type="entry name" value="Ser-Thr/Tyr_kinase_cat_dom"/>
</dbReference>
<keyword evidence="4" id="KW-0963">Cytoplasm</keyword>
<keyword evidence="12" id="KW-0829">Tyrosine-protein kinase</keyword>
<evidence type="ECO:0000256" key="4">
    <source>
        <dbReference type="ARBA" id="ARBA00022490"/>
    </source>
</evidence>
<dbReference type="InterPro" id="IPR008266">
    <property type="entry name" value="Tyr_kinase_AS"/>
</dbReference>
<dbReference type="OrthoDB" id="635774at2759"/>
<comment type="similarity">
    <text evidence="15">Belongs to the protein kinase superfamily. Tyr protein kinase family.</text>
</comment>
<dbReference type="FunFam" id="1.10.510.10:FF:000080">
    <property type="entry name" value="Putative activated CDC42 kinase 1"/>
    <property type="match status" value="1"/>
</dbReference>
<dbReference type="SMART" id="SM00219">
    <property type="entry name" value="TyrKc"/>
    <property type="match status" value="1"/>
</dbReference>
<dbReference type="GO" id="GO:0030136">
    <property type="term" value="C:clathrin-coated vesicle"/>
    <property type="evidence" value="ECO:0007669"/>
    <property type="project" value="UniProtKB-SubCell"/>
</dbReference>
<evidence type="ECO:0000313" key="19">
    <source>
        <dbReference type="EMBL" id="PIO31831.1"/>
    </source>
</evidence>
<evidence type="ECO:0000256" key="3">
    <source>
        <dbReference type="ARBA" id="ARBA00022443"/>
    </source>
</evidence>
<organism evidence="19 20">
    <name type="scientific">Aquarana catesbeiana</name>
    <name type="common">American bullfrog</name>
    <name type="synonym">Rana catesbeiana</name>
    <dbReference type="NCBI Taxonomy" id="8400"/>
    <lineage>
        <taxon>Eukaryota</taxon>
        <taxon>Metazoa</taxon>
        <taxon>Chordata</taxon>
        <taxon>Craniata</taxon>
        <taxon>Vertebrata</taxon>
        <taxon>Euteleostomi</taxon>
        <taxon>Amphibia</taxon>
        <taxon>Batrachia</taxon>
        <taxon>Anura</taxon>
        <taxon>Neobatrachia</taxon>
        <taxon>Ranoidea</taxon>
        <taxon>Ranidae</taxon>
        <taxon>Aquarana</taxon>
    </lineage>
</organism>
<evidence type="ECO:0000259" key="18">
    <source>
        <dbReference type="PROSITE" id="PS50011"/>
    </source>
</evidence>
<dbReference type="GO" id="GO:0004713">
    <property type="term" value="F:protein tyrosine kinase activity"/>
    <property type="evidence" value="ECO:0007669"/>
    <property type="project" value="UniProtKB-KW"/>
</dbReference>
<keyword evidence="6" id="KW-0808">Transferase</keyword>
<evidence type="ECO:0000256" key="7">
    <source>
        <dbReference type="ARBA" id="ARBA00022723"/>
    </source>
</evidence>
<evidence type="ECO:0000256" key="6">
    <source>
        <dbReference type="ARBA" id="ARBA00022679"/>
    </source>
</evidence>
<dbReference type="PROSITE" id="PS00109">
    <property type="entry name" value="PROTEIN_KINASE_TYR"/>
    <property type="match status" value="1"/>
</dbReference>
<feature type="region of interest" description="Disordered" evidence="17">
    <location>
        <begin position="512"/>
        <end position="537"/>
    </location>
</feature>
<feature type="region of interest" description="Disordered" evidence="17">
    <location>
        <begin position="467"/>
        <end position="488"/>
    </location>
</feature>
<evidence type="ECO:0000256" key="1">
    <source>
        <dbReference type="ARBA" id="ARBA00001946"/>
    </source>
</evidence>
<keyword evidence="13" id="KW-0968">Cytoplasmic vesicle</keyword>
<dbReference type="PRINTS" id="PR00109">
    <property type="entry name" value="TYRKINASE"/>
</dbReference>
<dbReference type="GO" id="GO:0005524">
    <property type="term" value="F:ATP binding"/>
    <property type="evidence" value="ECO:0007669"/>
    <property type="project" value="UniProtKB-UniRule"/>
</dbReference>
<reference evidence="20" key="1">
    <citation type="journal article" date="2017" name="Nat. Commun.">
        <title>The North American bullfrog draft genome provides insight into hormonal regulation of long noncoding RNA.</title>
        <authorList>
            <person name="Hammond S.A."/>
            <person name="Warren R.L."/>
            <person name="Vandervalk B.P."/>
            <person name="Kucuk E."/>
            <person name="Khan H."/>
            <person name="Gibb E.A."/>
            <person name="Pandoh P."/>
            <person name="Kirk H."/>
            <person name="Zhao Y."/>
            <person name="Jones M."/>
            <person name="Mungall A.J."/>
            <person name="Coope R."/>
            <person name="Pleasance S."/>
            <person name="Moore R.A."/>
            <person name="Holt R.A."/>
            <person name="Round J.M."/>
            <person name="Ohora S."/>
            <person name="Walle B.V."/>
            <person name="Veldhoen N."/>
            <person name="Helbing C.C."/>
            <person name="Birol I."/>
        </authorList>
    </citation>
    <scope>NUCLEOTIDE SEQUENCE [LARGE SCALE GENOMIC DNA]</scope>
</reference>
<dbReference type="Gene3D" id="1.10.510.10">
    <property type="entry name" value="Transferase(Phosphotransferase) domain 1"/>
    <property type="match status" value="1"/>
</dbReference>
<dbReference type="EMBL" id="KV931747">
    <property type="protein sequence ID" value="PIO31831.1"/>
    <property type="molecule type" value="Genomic_DNA"/>
</dbReference>
<evidence type="ECO:0000256" key="14">
    <source>
        <dbReference type="ARBA" id="ARBA00047899"/>
    </source>
</evidence>
<accession>A0A2G9RX87</accession>
<feature type="domain" description="Protein kinase" evidence="18">
    <location>
        <begin position="88"/>
        <end position="361"/>
    </location>
</feature>
<sequence>MFVVRRQDIHTPFHQDSMNSSTSSLTPSFLSPFSTSPLSTSSSTMSPISTLSSAPSPASTLPSISFSPAFPQGDSDCSLKCLINDQDLDLSERLGGGCFGVVRRAEWKIPNGSTVSVAVKTLHADADCNPEVLQDFLQEVNAMYALDHPHLIRLYGVVLTQPMKMVTELAPLGSLLDHLHSYNGVYSLQLLWSYSIQIASGMSYLETHNFIHRDLATRNVLVVSEKVVKIGDFGLTRILRTDDEHYTMSPHRKIPFAWCAPESLKFGTFSHPSDVWMFGVTMWEMFTYGQDPWLGLNGRQILAAIEREAERLECPDDCPPALYNVMMKCWAYIPKERPNFASLISLLQELKPLEVRIHQEVNNSSCLPLDAGDVVTVINAGLDTKLWRVQNQRTLRIGALPTAVIYSEDFDNACNSLHLSNSLEKLSLRNDDSHKDMRAIAKEDQRRCVHDPVRERLLRQRRMSRSLEKFPDFDTKDKPHSQPSSKPCRLEINCTAASPQKLFLRTLSDHHPRHLVDNQRRPTPPKTTSSKDGFLAVPTMNCPSRSLSFNKKDKFPSNPNLGPKETVIVPELPRECSSRRCSKRMTHRELLKKIREVEDQIHGVTPEKCHEALRFFGGDVTRAVQHLKVVHLYNMSRYSKEECRRILENVNWNQEAASNYALRHRNPH</sequence>
<dbReference type="InterPro" id="IPR017441">
    <property type="entry name" value="Protein_kinase_ATP_BS"/>
</dbReference>
<keyword evidence="3" id="KW-0728">SH3 domain</keyword>
<evidence type="ECO:0000256" key="17">
    <source>
        <dbReference type="SAM" id="MobiDB-lite"/>
    </source>
</evidence>
<dbReference type="GO" id="GO:0046872">
    <property type="term" value="F:metal ion binding"/>
    <property type="evidence" value="ECO:0007669"/>
    <property type="project" value="UniProtKB-KW"/>
</dbReference>
<proteinExistence type="inferred from homology"/>
<evidence type="ECO:0000256" key="2">
    <source>
        <dbReference type="ARBA" id="ARBA00004132"/>
    </source>
</evidence>
<dbReference type="InterPro" id="IPR050198">
    <property type="entry name" value="Non-receptor_tyrosine_kinases"/>
</dbReference>
<gene>
    <name evidence="19" type="ORF">AB205_0122460</name>
</gene>
<dbReference type="SUPFAM" id="SSF56112">
    <property type="entry name" value="Protein kinase-like (PK-like)"/>
    <property type="match status" value="1"/>
</dbReference>
<keyword evidence="7" id="KW-0479">Metal-binding</keyword>
<protein>
    <recommendedName>
        <fullName evidence="18">Protein kinase domain-containing protein</fullName>
    </recommendedName>
</protein>
<dbReference type="InterPro" id="IPR020635">
    <property type="entry name" value="Tyr_kinase_cat_dom"/>
</dbReference>
<dbReference type="Pfam" id="PF07714">
    <property type="entry name" value="PK_Tyr_Ser-Thr"/>
    <property type="match status" value="1"/>
</dbReference>
<dbReference type="PROSITE" id="PS00107">
    <property type="entry name" value="PROTEIN_KINASE_ATP"/>
    <property type="match status" value="1"/>
</dbReference>
<dbReference type="PANTHER" id="PTHR24418">
    <property type="entry name" value="TYROSINE-PROTEIN KINASE"/>
    <property type="match status" value="1"/>
</dbReference>
<comment type="subcellular location">
    <subcellularLocation>
        <location evidence="2">Cytoplasmic vesicle</location>
        <location evidence="2">Clathrin-coated vesicle</location>
    </subcellularLocation>
</comment>
<dbReference type="Gene3D" id="3.30.200.20">
    <property type="entry name" value="Phosphorylase Kinase, domain 1"/>
    <property type="match status" value="1"/>
</dbReference>
<evidence type="ECO:0000256" key="9">
    <source>
        <dbReference type="ARBA" id="ARBA00022777"/>
    </source>
</evidence>
<evidence type="ECO:0000256" key="13">
    <source>
        <dbReference type="ARBA" id="ARBA00023329"/>
    </source>
</evidence>
<evidence type="ECO:0000256" key="10">
    <source>
        <dbReference type="ARBA" id="ARBA00022840"/>
    </source>
</evidence>
<keyword evidence="9" id="KW-0418">Kinase</keyword>
<name>A0A2G9RX87_AQUCT</name>
<evidence type="ECO:0000313" key="20">
    <source>
        <dbReference type="Proteomes" id="UP000228934"/>
    </source>
</evidence>
<evidence type="ECO:0000256" key="8">
    <source>
        <dbReference type="ARBA" id="ARBA00022741"/>
    </source>
</evidence>
<dbReference type="AlphaFoldDB" id="A0A2G9RX87"/>